<reference evidence="1 2" key="1">
    <citation type="journal article" date="2016" name="Proc. Natl. Acad. Sci. U.S.A.">
        <title>Comparative genomics of biotechnologically important yeasts.</title>
        <authorList>
            <person name="Riley R."/>
            <person name="Haridas S."/>
            <person name="Wolfe K.H."/>
            <person name="Lopes M.R."/>
            <person name="Hittinger C.T."/>
            <person name="Goeker M."/>
            <person name="Salamov A.A."/>
            <person name="Wisecaver J.H."/>
            <person name="Long T.M."/>
            <person name="Calvey C.H."/>
            <person name="Aerts A.L."/>
            <person name="Barry K.W."/>
            <person name="Choi C."/>
            <person name="Clum A."/>
            <person name="Coughlan A.Y."/>
            <person name="Deshpande S."/>
            <person name="Douglass A.P."/>
            <person name="Hanson S.J."/>
            <person name="Klenk H.-P."/>
            <person name="LaButti K.M."/>
            <person name="Lapidus A."/>
            <person name="Lindquist E.A."/>
            <person name="Lipzen A.M."/>
            <person name="Meier-Kolthoff J.P."/>
            <person name="Ohm R.A."/>
            <person name="Otillar R.P."/>
            <person name="Pangilinan J.L."/>
            <person name="Peng Y."/>
            <person name="Rokas A."/>
            <person name="Rosa C.A."/>
            <person name="Scheuner C."/>
            <person name="Sibirny A.A."/>
            <person name="Slot J.C."/>
            <person name="Stielow J.B."/>
            <person name="Sun H."/>
            <person name="Kurtzman C.P."/>
            <person name="Blackwell M."/>
            <person name="Grigoriev I.V."/>
            <person name="Jeffries T.W."/>
        </authorList>
    </citation>
    <scope>NUCLEOTIDE SEQUENCE [LARGE SCALE GENOMIC DNA]</scope>
    <source>
        <strain evidence="1 2">NRRL Y-2026</strain>
    </source>
</reference>
<dbReference type="RefSeq" id="XP_019018194.1">
    <property type="nucleotide sequence ID" value="XM_019159631.1"/>
</dbReference>
<organism evidence="1 2">
    <name type="scientific">Pichia membranifaciens NRRL Y-2026</name>
    <dbReference type="NCBI Taxonomy" id="763406"/>
    <lineage>
        <taxon>Eukaryota</taxon>
        <taxon>Fungi</taxon>
        <taxon>Dikarya</taxon>
        <taxon>Ascomycota</taxon>
        <taxon>Saccharomycotina</taxon>
        <taxon>Pichiomycetes</taxon>
        <taxon>Pichiales</taxon>
        <taxon>Pichiaceae</taxon>
        <taxon>Pichia</taxon>
    </lineage>
</organism>
<dbReference type="EMBL" id="KV454002">
    <property type="protein sequence ID" value="ODQ47081.1"/>
    <property type="molecule type" value="Genomic_DNA"/>
</dbReference>
<accession>A0A1E3NLS5</accession>
<evidence type="ECO:0000313" key="2">
    <source>
        <dbReference type="Proteomes" id="UP000094455"/>
    </source>
</evidence>
<evidence type="ECO:0000313" key="1">
    <source>
        <dbReference type="EMBL" id="ODQ47081.1"/>
    </source>
</evidence>
<keyword evidence="2" id="KW-1185">Reference proteome</keyword>
<gene>
    <name evidence="1" type="ORF">PICMEDRAFT_10117</name>
</gene>
<dbReference type="OrthoDB" id="10419429at2759"/>
<name>A0A1E3NLS5_9ASCO</name>
<dbReference type="AlphaFoldDB" id="A0A1E3NLS5"/>
<dbReference type="GeneID" id="30176318"/>
<proteinExistence type="predicted"/>
<dbReference type="Proteomes" id="UP000094455">
    <property type="component" value="Unassembled WGS sequence"/>
</dbReference>
<protein>
    <submittedName>
        <fullName evidence="1">Uncharacterized protein</fullName>
    </submittedName>
</protein>
<sequence length="519" mass="60950">MEAVCTVVGSLPPELYAYVLNKTIQTLFTKTEIIRFLMLNEEFCKDIWIHDLTVTITDRGYLKFDEDPLSNDLINLRDFIFGNVKIFAKLFETHTISIQNLILHANVHQLAFLANYAVYIQCESFNALCMSMNLEIDMNKVRMITLSFYKNHFAQFYTMAKNISILPCSAHYVFNFAISDHHDFKEVINILHYCSTKLHLRYTIRSKVLFFLNMTISNDSKLPTNKLIKYFSYCLFLLEEYKVSTTDIKVVLKISLADPSLRKSDEFLKLCKYIGFQFIHKLIIESDDDGYYQFDFRDIRQLTSLRLLEVRCDQQCGFENFGDLSNLKYLRKLVFQCNNVELGWLSHNLPHSVETVQLFRTLKNNEEKDKSIFEIPDFLQNLIIETDLPEVVIDFERFKFNPTIRLQRIIILDHFVKNPAVKILNLQQIPRCLKEFRFHDSNNFTSSLHENYFKFPGGFDSSQLEGVYSNIDVEFTSLQSNKIYMCLCSYSLRILNLKSKRIRNFRGCTKKSIQPSPVP</sequence>